<feature type="non-terminal residue" evidence="2">
    <location>
        <position position="1"/>
    </location>
</feature>
<accession>X1NMX1</accession>
<evidence type="ECO:0000256" key="1">
    <source>
        <dbReference type="SAM" id="MobiDB-lite"/>
    </source>
</evidence>
<comment type="caution">
    <text evidence="2">The sequence shown here is derived from an EMBL/GenBank/DDBJ whole genome shotgun (WGS) entry which is preliminary data.</text>
</comment>
<feature type="region of interest" description="Disordered" evidence="1">
    <location>
        <begin position="23"/>
        <end position="49"/>
    </location>
</feature>
<gene>
    <name evidence="2" type="ORF">S06H3_41479</name>
</gene>
<dbReference type="AlphaFoldDB" id="X1NMX1"/>
<protein>
    <submittedName>
        <fullName evidence="2">Uncharacterized protein</fullName>
    </submittedName>
</protein>
<sequence>SLNCALWGKAYNIALRRKVELKDHEDNAEEIQPTDKTQASNEKPAIDDTLGVDQFPQQSMEKILHNSDIETLIVFSDMIYAEIKSRPSPEDPATT</sequence>
<organism evidence="2">
    <name type="scientific">marine sediment metagenome</name>
    <dbReference type="NCBI Taxonomy" id="412755"/>
    <lineage>
        <taxon>unclassified sequences</taxon>
        <taxon>metagenomes</taxon>
        <taxon>ecological metagenomes</taxon>
    </lineage>
</organism>
<evidence type="ECO:0000313" key="2">
    <source>
        <dbReference type="EMBL" id="GAI45377.1"/>
    </source>
</evidence>
<reference evidence="2" key="1">
    <citation type="journal article" date="2014" name="Front. Microbiol.">
        <title>High frequency of phylogenetically diverse reductive dehalogenase-homologous genes in deep subseafloor sedimentary metagenomes.</title>
        <authorList>
            <person name="Kawai M."/>
            <person name="Futagami T."/>
            <person name="Toyoda A."/>
            <person name="Takaki Y."/>
            <person name="Nishi S."/>
            <person name="Hori S."/>
            <person name="Arai W."/>
            <person name="Tsubouchi T."/>
            <person name="Morono Y."/>
            <person name="Uchiyama I."/>
            <person name="Ito T."/>
            <person name="Fujiyama A."/>
            <person name="Inagaki F."/>
            <person name="Takami H."/>
        </authorList>
    </citation>
    <scope>NUCLEOTIDE SEQUENCE</scope>
    <source>
        <strain evidence="2">Expedition CK06-06</strain>
    </source>
</reference>
<dbReference type="EMBL" id="BARV01025566">
    <property type="protein sequence ID" value="GAI45377.1"/>
    <property type="molecule type" value="Genomic_DNA"/>
</dbReference>
<name>X1NMX1_9ZZZZ</name>
<proteinExistence type="predicted"/>